<accession>A0A922CIN6</accession>
<dbReference type="AlphaFoldDB" id="A0A922CIN6"/>
<evidence type="ECO:0000256" key="1">
    <source>
        <dbReference type="SAM" id="MobiDB-lite"/>
    </source>
</evidence>
<gene>
    <name evidence="3" type="ORF">O3G_MSEX005030</name>
</gene>
<keyword evidence="2" id="KW-1133">Transmembrane helix</keyword>
<feature type="compositionally biased region" description="Basic and acidic residues" evidence="1">
    <location>
        <begin position="103"/>
        <end position="114"/>
    </location>
</feature>
<proteinExistence type="predicted"/>
<feature type="region of interest" description="Disordered" evidence="1">
    <location>
        <begin position="103"/>
        <end position="177"/>
    </location>
</feature>
<protein>
    <submittedName>
        <fullName evidence="3">Uncharacterized protein</fullName>
    </submittedName>
</protein>
<evidence type="ECO:0000313" key="4">
    <source>
        <dbReference type="Proteomes" id="UP000791440"/>
    </source>
</evidence>
<evidence type="ECO:0000313" key="3">
    <source>
        <dbReference type="EMBL" id="KAG6447546.1"/>
    </source>
</evidence>
<feature type="compositionally biased region" description="Basic and acidic residues" evidence="1">
    <location>
        <begin position="123"/>
        <end position="177"/>
    </location>
</feature>
<dbReference type="Proteomes" id="UP000791440">
    <property type="component" value="Unassembled WGS sequence"/>
</dbReference>
<feature type="transmembrane region" description="Helical" evidence="2">
    <location>
        <begin position="40"/>
        <end position="58"/>
    </location>
</feature>
<feature type="transmembrane region" description="Helical" evidence="2">
    <location>
        <begin position="213"/>
        <end position="230"/>
    </location>
</feature>
<reference evidence="3" key="2">
    <citation type="submission" date="2020-12" db="EMBL/GenBank/DDBJ databases">
        <authorList>
            <person name="Kanost M."/>
        </authorList>
    </citation>
    <scope>NUCLEOTIDE SEQUENCE</scope>
</reference>
<keyword evidence="2" id="KW-0472">Membrane</keyword>
<evidence type="ECO:0000256" key="2">
    <source>
        <dbReference type="SAM" id="Phobius"/>
    </source>
</evidence>
<keyword evidence="4" id="KW-1185">Reference proteome</keyword>
<organism evidence="3 4">
    <name type="scientific">Manduca sexta</name>
    <name type="common">Tobacco hawkmoth</name>
    <name type="synonym">Tobacco hornworm</name>
    <dbReference type="NCBI Taxonomy" id="7130"/>
    <lineage>
        <taxon>Eukaryota</taxon>
        <taxon>Metazoa</taxon>
        <taxon>Ecdysozoa</taxon>
        <taxon>Arthropoda</taxon>
        <taxon>Hexapoda</taxon>
        <taxon>Insecta</taxon>
        <taxon>Pterygota</taxon>
        <taxon>Neoptera</taxon>
        <taxon>Endopterygota</taxon>
        <taxon>Lepidoptera</taxon>
        <taxon>Glossata</taxon>
        <taxon>Ditrysia</taxon>
        <taxon>Bombycoidea</taxon>
        <taxon>Sphingidae</taxon>
        <taxon>Sphinginae</taxon>
        <taxon>Sphingini</taxon>
        <taxon>Manduca</taxon>
    </lineage>
</organism>
<feature type="transmembrane region" description="Helical" evidence="2">
    <location>
        <begin position="5"/>
        <end position="28"/>
    </location>
</feature>
<reference evidence="3" key="1">
    <citation type="journal article" date="2016" name="Insect Biochem. Mol. Biol.">
        <title>Multifaceted biological insights from a draft genome sequence of the tobacco hornworm moth, Manduca sexta.</title>
        <authorList>
            <person name="Kanost M.R."/>
            <person name="Arrese E.L."/>
            <person name="Cao X."/>
            <person name="Chen Y.R."/>
            <person name="Chellapilla S."/>
            <person name="Goldsmith M.R."/>
            <person name="Grosse-Wilde E."/>
            <person name="Heckel D.G."/>
            <person name="Herndon N."/>
            <person name="Jiang H."/>
            <person name="Papanicolaou A."/>
            <person name="Qu J."/>
            <person name="Soulages J.L."/>
            <person name="Vogel H."/>
            <person name="Walters J."/>
            <person name="Waterhouse R.M."/>
            <person name="Ahn S.J."/>
            <person name="Almeida F.C."/>
            <person name="An C."/>
            <person name="Aqrawi P."/>
            <person name="Bretschneider A."/>
            <person name="Bryant W.B."/>
            <person name="Bucks S."/>
            <person name="Chao H."/>
            <person name="Chevignon G."/>
            <person name="Christen J.M."/>
            <person name="Clarke D.F."/>
            <person name="Dittmer N.T."/>
            <person name="Ferguson L.C.F."/>
            <person name="Garavelou S."/>
            <person name="Gordon K.H.J."/>
            <person name="Gunaratna R.T."/>
            <person name="Han Y."/>
            <person name="Hauser F."/>
            <person name="He Y."/>
            <person name="Heidel-Fischer H."/>
            <person name="Hirsh A."/>
            <person name="Hu Y."/>
            <person name="Jiang H."/>
            <person name="Kalra D."/>
            <person name="Klinner C."/>
            <person name="Konig C."/>
            <person name="Kovar C."/>
            <person name="Kroll A.R."/>
            <person name="Kuwar S.S."/>
            <person name="Lee S.L."/>
            <person name="Lehman R."/>
            <person name="Li K."/>
            <person name="Li Z."/>
            <person name="Liang H."/>
            <person name="Lovelace S."/>
            <person name="Lu Z."/>
            <person name="Mansfield J.H."/>
            <person name="McCulloch K.J."/>
            <person name="Mathew T."/>
            <person name="Morton B."/>
            <person name="Muzny D.M."/>
            <person name="Neunemann D."/>
            <person name="Ongeri F."/>
            <person name="Pauchet Y."/>
            <person name="Pu L.L."/>
            <person name="Pyrousis I."/>
            <person name="Rao X.J."/>
            <person name="Redding A."/>
            <person name="Roesel C."/>
            <person name="Sanchez-Gracia A."/>
            <person name="Schaack S."/>
            <person name="Shukla A."/>
            <person name="Tetreau G."/>
            <person name="Wang Y."/>
            <person name="Xiong G.H."/>
            <person name="Traut W."/>
            <person name="Walsh T.K."/>
            <person name="Worley K.C."/>
            <person name="Wu D."/>
            <person name="Wu W."/>
            <person name="Wu Y.Q."/>
            <person name="Zhang X."/>
            <person name="Zou Z."/>
            <person name="Zucker H."/>
            <person name="Briscoe A.D."/>
            <person name="Burmester T."/>
            <person name="Clem R.J."/>
            <person name="Feyereisen R."/>
            <person name="Grimmelikhuijzen C.J.P."/>
            <person name="Hamodrakas S.J."/>
            <person name="Hansson B.S."/>
            <person name="Huguet E."/>
            <person name="Jermiin L.S."/>
            <person name="Lan Q."/>
            <person name="Lehman H.K."/>
            <person name="Lorenzen M."/>
            <person name="Merzendorfer H."/>
            <person name="Michalopoulos I."/>
            <person name="Morton D.B."/>
            <person name="Muthukrishnan S."/>
            <person name="Oakeshott J.G."/>
            <person name="Palmer W."/>
            <person name="Park Y."/>
            <person name="Passarelli A.L."/>
            <person name="Rozas J."/>
            <person name="Schwartz L.M."/>
            <person name="Smith W."/>
            <person name="Southgate A."/>
            <person name="Vilcinskas A."/>
            <person name="Vogt R."/>
            <person name="Wang P."/>
            <person name="Werren J."/>
            <person name="Yu X.Q."/>
            <person name="Zhou J.J."/>
            <person name="Brown S.J."/>
            <person name="Scherer S.E."/>
            <person name="Richards S."/>
            <person name="Blissard G.W."/>
        </authorList>
    </citation>
    <scope>NUCLEOTIDE SEQUENCE</scope>
</reference>
<comment type="caution">
    <text evidence="3">The sequence shown here is derived from an EMBL/GenBank/DDBJ whole genome shotgun (WGS) entry which is preliminary data.</text>
</comment>
<name>A0A922CIN6_MANSE</name>
<dbReference type="EMBL" id="JH668346">
    <property type="protein sequence ID" value="KAG6447546.1"/>
    <property type="molecule type" value="Genomic_DNA"/>
</dbReference>
<keyword evidence="2" id="KW-0812">Transmembrane</keyword>
<sequence length="231" mass="26437">MTILFVSVVCIIYNTLCVLCSLILQGVIVKEMTVQKSLPISLVFILIILYQNTALFRYTTIFIREMLLPKPTIVNMISIRNASRIDFYISCEHTVSNAVCYSKHDDNGNGRNEDSASPDPMLDEPKDSEPTRTESEPPRTEDSEPPRTESEPPRTEEKETQTESFEEPQRSSRIETYDEYARFRDSSRPPDSHYPPAPGSRFNRCIGQMCESSLHLIVVQCALIIAYQWVF</sequence>